<sequence>MNFIVSKREKSTDRSCGCVLRAKTSIDILDHNHTSLFVKHTERGRKEKEKKKRERKGGLSEQITWITYIQIMFNRGTVRITIMLLLLLLLLL</sequence>
<accession>A0AAW2GXR5</accession>
<comment type="caution">
    <text evidence="2">The sequence shown here is derived from an EMBL/GenBank/DDBJ whole genome shotgun (WGS) entry which is preliminary data.</text>
</comment>
<evidence type="ECO:0000313" key="3">
    <source>
        <dbReference type="Proteomes" id="UP001430953"/>
    </source>
</evidence>
<dbReference type="EMBL" id="JADYXP020000001">
    <property type="protein sequence ID" value="KAL0131991.1"/>
    <property type="molecule type" value="Genomic_DNA"/>
</dbReference>
<keyword evidence="1" id="KW-0812">Transmembrane</keyword>
<dbReference type="AlphaFoldDB" id="A0AAW2GXR5"/>
<proteinExistence type="predicted"/>
<keyword evidence="3" id="KW-1185">Reference proteome</keyword>
<gene>
    <name evidence="2" type="ORF">PUN28_000041</name>
</gene>
<feature type="transmembrane region" description="Helical" evidence="1">
    <location>
        <begin position="65"/>
        <end position="91"/>
    </location>
</feature>
<organism evidence="2 3">
    <name type="scientific">Cardiocondyla obscurior</name>
    <dbReference type="NCBI Taxonomy" id="286306"/>
    <lineage>
        <taxon>Eukaryota</taxon>
        <taxon>Metazoa</taxon>
        <taxon>Ecdysozoa</taxon>
        <taxon>Arthropoda</taxon>
        <taxon>Hexapoda</taxon>
        <taxon>Insecta</taxon>
        <taxon>Pterygota</taxon>
        <taxon>Neoptera</taxon>
        <taxon>Endopterygota</taxon>
        <taxon>Hymenoptera</taxon>
        <taxon>Apocrita</taxon>
        <taxon>Aculeata</taxon>
        <taxon>Formicoidea</taxon>
        <taxon>Formicidae</taxon>
        <taxon>Myrmicinae</taxon>
        <taxon>Cardiocondyla</taxon>
    </lineage>
</organism>
<name>A0AAW2GXR5_9HYME</name>
<dbReference type="Proteomes" id="UP001430953">
    <property type="component" value="Unassembled WGS sequence"/>
</dbReference>
<reference evidence="2 3" key="1">
    <citation type="submission" date="2023-03" db="EMBL/GenBank/DDBJ databases">
        <title>High recombination rates correlate with genetic variation in Cardiocondyla obscurior ants.</title>
        <authorList>
            <person name="Errbii M."/>
        </authorList>
    </citation>
    <scope>NUCLEOTIDE SEQUENCE [LARGE SCALE GENOMIC DNA]</scope>
    <source>
        <strain evidence="2">Alpha-2009</strain>
        <tissue evidence="2">Whole body</tissue>
    </source>
</reference>
<keyword evidence="1" id="KW-1133">Transmembrane helix</keyword>
<evidence type="ECO:0000256" key="1">
    <source>
        <dbReference type="SAM" id="Phobius"/>
    </source>
</evidence>
<protein>
    <submittedName>
        <fullName evidence="2">Uncharacterized protein</fullName>
    </submittedName>
</protein>
<keyword evidence="1" id="KW-0472">Membrane</keyword>
<evidence type="ECO:0000313" key="2">
    <source>
        <dbReference type="EMBL" id="KAL0131991.1"/>
    </source>
</evidence>